<accession>A0A5D2UX73</accession>
<organism evidence="1 2">
    <name type="scientific">Gossypium mustelinum</name>
    <name type="common">Cotton</name>
    <name type="synonym">Gossypium caicoense</name>
    <dbReference type="NCBI Taxonomy" id="34275"/>
    <lineage>
        <taxon>Eukaryota</taxon>
        <taxon>Viridiplantae</taxon>
        <taxon>Streptophyta</taxon>
        <taxon>Embryophyta</taxon>
        <taxon>Tracheophyta</taxon>
        <taxon>Spermatophyta</taxon>
        <taxon>Magnoliopsida</taxon>
        <taxon>eudicotyledons</taxon>
        <taxon>Gunneridae</taxon>
        <taxon>Pentapetalae</taxon>
        <taxon>rosids</taxon>
        <taxon>malvids</taxon>
        <taxon>Malvales</taxon>
        <taxon>Malvaceae</taxon>
        <taxon>Malvoideae</taxon>
        <taxon>Gossypium</taxon>
    </lineage>
</organism>
<dbReference type="Proteomes" id="UP000323597">
    <property type="component" value="Chromosome D05"/>
</dbReference>
<sequence length="79" mass="9580">MAAYPDCRPRWRQSNISIQPSLSFQDKHPEKLLFHLHPYFGLTRFHPPKSYRRRKSCRSTCQMGQHHAQFIYSVCYVRR</sequence>
<keyword evidence="2" id="KW-1185">Reference proteome</keyword>
<proteinExistence type="predicted"/>
<evidence type="ECO:0000313" key="2">
    <source>
        <dbReference type="Proteomes" id="UP000323597"/>
    </source>
</evidence>
<name>A0A5D2UX73_GOSMU</name>
<reference evidence="1 2" key="1">
    <citation type="submission" date="2019-07" db="EMBL/GenBank/DDBJ databases">
        <title>WGS assembly of Gossypium mustelinum.</title>
        <authorList>
            <person name="Chen Z.J."/>
            <person name="Sreedasyam A."/>
            <person name="Ando A."/>
            <person name="Song Q."/>
            <person name="De L."/>
            <person name="Hulse-Kemp A."/>
            <person name="Ding M."/>
            <person name="Ye W."/>
            <person name="Kirkbride R."/>
            <person name="Jenkins J."/>
            <person name="Plott C."/>
            <person name="Lovell J."/>
            <person name="Lin Y.-M."/>
            <person name="Vaughn R."/>
            <person name="Liu B."/>
            <person name="Li W."/>
            <person name="Simpson S."/>
            <person name="Scheffler B."/>
            <person name="Saski C."/>
            <person name="Grover C."/>
            <person name="Hu G."/>
            <person name="Conover J."/>
            <person name="Carlson J."/>
            <person name="Shu S."/>
            <person name="Boston L."/>
            <person name="Williams M."/>
            <person name="Peterson D."/>
            <person name="Mcgee K."/>
            <person name="Jones D."/>
            <person name="Wendel J."/>
            <person name="Stelly D."/>
            <person name="Grimwood J."/>
            <person name="Schmutz J."/>
        </authorList>
    </citation>
    <scope>NUCLEOTIDE SEQUENCE [LARGE SCALE GENOMIC DNA]</scope>
    <source>
        <strain evidence="1">1408120.09</strain>
    </source>
</reference>
<dbReference type="EMBL" id="CM017653">
    <property type="protein sequence ID" value="TYI81540.1"/>
    <property type="molecule type" value="Genomic_DNA"/>
</dbReference>
<protein>
    <submittedName>
        <fullName evidence="1">Uncharacterized protein</fullName>
    </submittedName>
</protein>
<evidence type="ECO:0000313" key="1">
    <source>
        <dbReference type="EMBL" id="TYI81540.1"/>
    </source>
</evidence>
<dbReference type="AlphaFoldDB" id="A0A5D2UX73"/>
<gene>
    <name evidence="1" type="ORF">E1A91_D05G160400v1</name>
</gene>